<feature type="transmembrane region" description="Helical" evidence="1">
    <location>
        <begin position="106"/>
        <end position="139"/>
    </location>
</feature>
<keyword evidence="1" id="KW-0472">Membrane</keyword>
<evidence type="ECO:0000313" key="2">
    <source>
        <dbReference type="EMBL" id="NME62938.1"/>
    </source>
</evidence>
<gene>
    <name evidence="2" type="ORF">HF844_09120</name>
</gene>
<dbReference type="PANTHER" id="PTHR34980:SF2">
    <property type="entry name" value="INNER MEMBRANE PROTEIN YHAH-RELATED"/>
    <property type="match status" value="1"/>
</dbReference>
<dbReference type="InterPro" id="IPR008523">
    <property type="entry name" value="DUF805"/>
</dbReference>
<reference evidence="2 3" key="1">
    <citation type="submission" date="2020-04" db="EMBL/GenBank/DDBJ databases">
        <authorList>
            <person name="Hitch T.C.A."/>
            <person name="Wylensek D."/>
            <person name="Clavel T."/>
        </authorList>
    </citation>
    <scope>NUCLEOTIDE SEQUENCE [LARGE SCALE GENOMIC DNA]</scope>
    <source>
        <strain evidence="2 3">BSM-130-P53-3C</strain>
    </source>
</reference>
<dbReference type="GO" id="GO:0005886">
    <property type="term" value="C:plasma membrane"/>
    <property type="evidence" value="ECO:0007669"/>
    <property type="project" value="TreeGrafter"/>
</dbReference>
<dbReference type="EMBL" id="JABAGI010000025">
    <property type="protein sequence ID" value="NME62938.1"/>
    <property type="molecule type" value="Genomic_DNA"/>
</dbReference>
<feature type="transmembrane region" description="Helical" evidence="1">
    <location>
        <begin position="53"/>
        <end position="70"/>
    </location>
</feature>
<accession>A0A7X9NSR4</accession>
<dbReference type="AlphaFoldDB" id="A0A7X9NSR4"/>
<feature type="transmembrane region" description="Helical" evidence="1">
    <location>
        <begin position="159"/>
        <end position="182"/>
    </location>
</feature>
<organism evidence="2 3">
    <name type="scientific">Bifidobacterium thermophilum</name>
    <dbReference type="NCBI Taxonomy" id="33905"/>
    <lineage>
        <taxon>Bacteria</taxon>
        <taxon>Bacillati</taxon>
        <taxon>Actinomycetota</taxon>
        <taxon>Actinomycetes</taxon>
        <taxon>Bifidobacteriales</taxon>
        <taxon>Bifidobacteriaceae</taxon>
        <taxon>Bifidobacterium</taxon>
    </lineage>
</organism>
<dbReference type="Pfam" id="PF05656">
    <property type="entry name" value="DUF805"/>
    <property type="match status" value="1"/>
</dbReference>
<dbReference type="PANTHER" id="PTHR34980">
    <property type="entry name" value="INNER MEMBRANE PROTEIN-RELATED-RELATED"/>
    <property type="match status" value="1"/>
</dbReference>
<sequence length="192" mass="21711">MRFIEKKALRICDSPYSGNGTWTPDYHCGFIDAVKRFFIGYMEFRGRSSRREFWLAMLFFIPVSVLIFLIPTAGTVSGILWMLATMVPIMAISFRRLHDANRTGWWFLLGHVGTILALAMLAVIAFGLVIIEIGMIMVIPHEPPKLDFHDPNSFPGMLLTLFYVSLGMAGISLIIQAFLYSLPSKPEGVRFD</sequence>
<evidence type="ECO:0000313" key="3">
    <source>
        <dbReference type="Proteomes" id="UP000588369"/>
    </source>
</evidence>
<keyword evidence="1" id="KW-0812">Transmembrane</keyword>
<evidence type="ECO:0000256" key="1">
    <source>
        <dbReference type="SAM" id="Phobius"/>
    </source>
</evidence>
<keyword evidence="1" id="KW-1133">Transmembrane helix</keyword>
<proteinExistence type="predicted"/>
<feature type="transmembrane region" description="Helical" evidence="1">
    <location>
        <begin position="76"/>
        <end position="94"/>
    </location>
</feature>
<comment type="caution">
    <text evidence="2">The sequence shown here is derived from an EMBL/GenBank/DDBJ whole genome shotgun (WGS) entry which is preliminary data.</text>
</comment>
<dbReference type="Proteomes" id="UP000588369">
    <property type="component" value="Unassembled WGS sequence"/>
</dbReference>
<dbReference type="RefSeq" id="WP_168984662.1">
    <property type="nucleotide sequence ID" value="NZ_JABAGI010000025.1"/>
</dbReference>
<protein>
    <submittedName>
        <fullName evidence="2">DUF805 domain-containing protein</fullName>
    </submittedName>
</protein>
<name>A0A7X9NSR4_9BIFI</name>